<sequence length="137" mass="15831">MQRTLDNVKSNPAYDPEVAAKNSIHLMEIDRRRNFRFSGWAPERSTPDTHLSEPEGTGTPILGISSSELHTKSFNSVIRTYAKNKHFGILLQLLQQKYRSPGLIFQLEEPWLRDYKDNTFLSRMVQSITERNTLVPL</sequence>
<protein>
    <submittedName>
        <fullName evidence="1">Uncharacterized protein</fullName>
    </submittedName>
</protein>
<dbReference type="Proteomes" id="UP000765509">
    <property type="component" value="Unassembled WGS sequence"/>
</dbReference>
<name>A0A9Q3IMT1_9BASI</name>
<proteinExistence type="predicted"/>
<accession>A0A9Q3IMT1</accession>
<comment type="caution">
    <text evidence="1">The sequence shown here is derived from an EMBL/GenBank/DDBJ whole genome shotgun (WGS) entry which is preliminary data.</text>
</comment>
<evidence type="ECO:0000313" key="1">
    <source>
        <dbReference type="EMBL" id="MBW0545425.1"/>
    </source>
</evidence>
<keyword evidence="2" id="KW-1185">Reference proteome</keyword>
<dbReference type="EMBL" id="AVOT02050337">
    <property type="protein sequence ID" value="MBW0545425.1"/>
    <property type="molecule type" value="Genomic_DNA"/>
</dbReference>
<evidence type="ECO:0000313" key="2">
    <source>
        <dbReference type="Proteomes" id="UP000765509"/>
    </source>
</evidence>
<organism evidence="1 2">
    <name type="scientific">Austropuccinia psidii MF-1</name>
    <dbReference type="NCBI Taxonomy" id="1389203"/>
    <lineage>
        <taxon>Eukaryota</taxon>
        <taxon>Fungi</taxon>
        <taxon>Dikarya</taxon>
        <taxon>Basidiomycota</taxon>
        <taxon>Pucciniomycotina</taxon>
        <taxon>Pucciniomycetes</taxon>
        <taxon>Pucciniales</taxon>
        <taxon>Sphaerophragmiaceae</taxon>
        <taxon>Austropuccinia</taxon>
    </lineage>
</organism>
<dbReference type="AlphaFoldDB" id="A0A9Q3IMT1"/>
<reference evidence="1" key="1">
    <citation type="submission" date="2021-03" db="EMBL/GenBank/DDBJ databases">
        <title>Draft genome sequence of rust myrtle Austropuccinia psidii MF-1, a brazilian biotype.</title>
        <authorList>
            <person name="Quecine M.C."/>
            <person name="Pachon D.M.R."/>
            <person name="Bonatelli M.L."/>
            <person name="Correr F.H."/>
            <person name="Franceschini L.M."/>
            <person name="Leite T.F."/>
            <person name="Margarido G.R.A."/>
            <person name="Almeida C.A."/>
            <person name="Ferrarezi J.A."/>
            <person name="Labate C.A."/>
        </authorList>
    </citation>
    <scope>NUCLEOTIDE SEQUENCE</scope>
    <source>
        <strain evidence="1">MF-1</strain>
    </source>
</reference>
<gene>
    <name evidence="1" type="ORF">O181_085140</name>
</gene>